<dbReference type="InterPro" id="IPR011050">
    <property type="entry name" value="Pectin_lyase_fold/virulence"/>
</dbReference>
<organism evidence="1 2">
    <name type="scientific">Blattamonas nauphoetae</name>
    <dbReference type="NCBI Taxonomy" id="2049346"/>
    <lineage>
        <taxon>Eukaryota</taxon>
        <taxon>Metamonada</taxon>
        <taxon>Preaxostyla</taxon>
        <taxon>Oxymonadida</taxon>
        <taxon>Blattamonas</taxon>
    </lineage>
</organism>
<dbReference type="EMBL" id="JARBJD010000117">
    <property type="protein sequence ID" value="KAK2951529.1"/>
    <property type="molecule type" value="Genomic_DNA"/>
</dbReference>
<protein>
    <submittedName>
        <fullName evidence="1">Uncharacterized protein</fullName>
    </submittedName>
</protein>
<gene>
    <name evidence="1" type="ORF">BLNAU_13551</name>
</gene>
<accession>A0ABQ9XII1</accession>
<reference evidence="1 2" key="1">
    <citation type="journal article" date="2022" name="bioRxiv">
        <title>Genomics of Preaxostyla Flagellates Illuminates Evolutionary Transitions and the Path Towards Mitochondrial Loss.</title>
        <authorList>
            <person name="Novak L.V.F."/>
            <person name="Treitli S.C."/>
            <person name="Pyrih J."/>
            <person name="Halakuc P."/>
            <person name="Pipaliya S.V."/>
            <person name="Vacek V."/>
            <person name="Brzon O."/>
            <person name="Soukal P."/>
            <person name="Eme L."/>
            <person name="Dacks J.B."/>
            <person name="Karnkowska A."/>
            <person name="Elias M."/>
            <person name="Hampl V."/>
        </authorList>
    </citation>
    <scope>NUCLEOTIDE SEQUENCE [LARGE SCALE GENOMIC DNA]</scope>
    <source>
        <strain evidence="1">NAU3</strain>
        <tissue evidence="1">Gut</tissue>
    </source>
</reference>
<dbReference type="Proteomes" id="UP001281761">
    <property type="component" value="Unassembled WGS sequence"/>
</dbReference>
<proteinExistence type="predicted"/>
<sequence length="457" mass="48497">MKSIEFSLNNFDESRYSEQNNDAARLAVVSNSMLTITDCLLAVSPSASPILISSTNSHSSMMPSSVVIQNCSISNDVGEMRGVVETSAFPSIGGSVSVTIVRSSFDSIRVLGKDGIGLSLTRTSRKNVESVGRMSSSLIGCYFVNMSSIGCSHSPRLPHLDQKMLGCVVSLTSSHLSGSTIRDVNTIGSVLCSNSSFSSLLPSTNTDPSIIIDGVPQPAFEDGEEYRFDSADGGSATSISFSHCTFASDDYHLNIRPLTFDEYEGSITLLSCSFTGAARPEDHPDYDPYCQEETGGAVSISSTSTQPTNTVKVTSCNFTNCLAPNCGGGLFISTTALVTVTKCRCVGCSITRDFYYISGGGMFIKLSPTPDSSLSELYFEECTSTSWAGGLSVEDVESTHLITSLFFKKCSVGSTTKGFGVGGGMNITAAPMTTALVAASHLKFGTLQRTTFRHLNH</sequence>
<dbReference type="SUPFAM" id="SSF51126">
    <property type="entry name" value="Pectin lyase-like"/>
    <property type="match status" value="1"/>
</dbReference>
<comment type="caution">
    <text evidence="1">The sequence shown here is derived from an EMBL/GenBank/DDBJ whole genome shotgun (WGS) entry which is preliminary data.</text>
</comment>
<name>A0ABQ9XII1_9EUKA</name>
<evidence type="ECO:0000313" key="1">
    <source>
        <dbReference type="EMBL" id="KAK2951529.1"/>
    </source>
</evidence>
<keyword evidence="2" id="KW-1185">Reference proteome</keyword>
<evidence type="ECO:0000313" key="2">
    <source>
        <dbReference type="Proteomes" id="UP001281761"/>
    </source>
</evidence>